<evidence type="ECO:0000313" key="4">
    <source>
        <dbReference type="EMBL" id="SDF66825.1"/>
    </source>
</evidence>
<evidence type="ECO:0000313" key="3">
    <source>
        <dbReference type="EMBL" id="SDC28685.1"/>
    </source>
</evidence>
<dbReference type="RefSeq" id="WP_089720333.1">
    <property type="nucleotide sequence ID" value="NZ_FMYT01000004.1"/>
</dbReference>
<keyword evidence="7" id="KW-1185">Reference proteome</keyword>
<comment type="similarity">
    <text evidence="1">Belongs to the UPF0065 (bug) family.</text>
</comment>
<dbReference type="Proteomes" id="UP000324896">
    <property type="component" value="Unassembled WGS sequence"/>
</dbReference>
<keyword evidence="3" id="KW-0675">Receptor</keyword>
<dbReference type="Proteomes" id="UP000198612">
    <property type="component" value="Unassembled WGS sequence"/>
</dbReference>
<dbReference type="Gene3D" id="3.40.190.10">
    <property type="entry name" value="Periplasmic binding protein-like II"/>
    <property type="match status" value="1"/>
</dbReference>
<dbReference type="InterPro" id="IPR042100">
    <property type="entry name" value="Bug_dom1"/>
</dbReference>
<proteinExistence type="inferred from homology"/>
<protein>
    <submittedName>
        <fullName evidence="3">Tripartite-type tricarboxylate transporter, receptor component TctC</fullName>
    </submittedName>
</protein>
<dbReference type="InterPro" id="IPR005064">
    <property type="entry name" value="BUG"/>
</dbReference>
<dbReference type="PANTHER" id="PTHR42928:SF5">
    <property type="entry name" value="BLR1237 PROTEIN"/>
    <property type="match status" value="1"/>
</dbReference>
<dbReference type="SUPFAM" id="SSF53850">
    <property type="entry name" value="Periplasmic binding protein-like II"/>
    <property type="match status" value="1"/>
</dbReference>
<name>A0A1G6KDN3_9FIRM</name>
<dbReference type="Pfam" id="PF03401">
    <property type="entry name" value="TctC"/>
    <property type="match status" value="1"/>
</dbReference>
<dbReference type="EMBL" id="FMYT01000004">
    <property type="protein sequence ID" value="SDC28685.1"/>
    <property type="molecule type" value="Genomic_DNA"/>
</dbReference>
<evidence type="ECO:0000313" key="7">
    <source>
        <dbReference type="Proteomes" id="UP000199519"/>
    </source>
</evidence>
<dbReference type="EMBL" id="FOHG01000018">
    <property type="protein sequence ID" value="SET02996.1"/>
    <property type="molecule type" value="Genomic_DNA"/>
</dbReference>
<dbReference type="EMBL" id="FNBJ01000019">
    <property type="protein sequence ID" value="SDF66825.1"/>
    <property type="molecule type" value="Genomic_DNA"/>
</dbReference>
<feature type="chain" id="PRO_5011393194" evidence="2">
    <location>
        <begin position="29"/>
        <end position="325"/>
    </location>
</feature>
<accession>A0A1G6KDN3</accession>
<dbReference type="AlphaFoldDB" id="A0A1G6KDN3"/>
<keyword evidence="2" id="KW-0732">Signal</keyword>
<sequence length="325" mass="35380">MRRNLSKSLLVAALMVVLVLSVSGVSFAEYPDRDVRVIIPWSVGGMTDVLTRPITNWLEDYYGEAFVVENKPGGGGVVGSMLIENAKNDGYTIGTTSMSTVSAKYVSPMYPEMENVELIAQVITIPATVTVNADSPWQTIEEYIEYAKNNPEEIKNSNSGTGASAHIYAAAFENEAGIELNHVPYPGYAEAITALVGGHVDSTNIPLPDVAPQVEAGNLRMLAIAADERHPDFPNVPTLKEKGINLSIGNYSGFVAPKGTPKERIEILENGIKKAMEDPEIRNFLVEAGFQPIYKNAEEFQVTVDEAEARLDYLVNELGVELIDD</sequence>
<dbReference type="CDD" id="cd07012">
    <property type="entry name" value="PBP2_Bug_TTT"/>
    <property type="match status" value="1"/>
</dbReference>
<organism evidence="3 8">
    <name type="scientific">Halanaerobium congolense</name>
    <dbReference type="NCBI Taxonomy" id="54121"/>
    <lineage>
        <taxon>Bacteria</taxon>
        <taxon>Bacillati</taxon>
        <taxon>Bacillota</taxon>
        <taxon>Clostridia</taxon>
        <taxon>Halanaerobiales</taxon>
        <taxon>Halanaerobiaceae</taxon>
        <taxon>Halanaerobium</taxon>
    </lineage>
</organism>
<evidence type="ECO:0000313" key="8">
    <source>
        <dbReference type="Proteomes" id="UP000324896"/>
    </source>
</evidence>
<feature type="signal peptide" evidence="2">
    <location>
        <begin position="1"/>
        <end position="28"/>
    </location>
</feature>
<evidence type="ECO:0000256" key="2">
    <source>
        <dbReference type="SAM" id="SignalP"/>
    </source>
</evidence>
<evidence type="ECO:0000256" key="1">
    <source>
        <dbReference type="ARBA" id="ARBA00006987"/>
    </source>
</evidence>
<evidence type="ECO:0000313" key="6">
    <source>
        <dbReference type="Proteomes" id="UP000198612"/>
    </source>
</evidence>
<dbReference type="PIRSF" id="PIRSF017082">
    <property type="entry name" value="YflP"/>
    <property type="match status" value="1"/>
</dbReference>
<dbReference type="Proteomes" id="UP000199519">
    <property type="component" value="Unassembled WGS sequence"/>
</dbReference>
<reference evidence="6 7" key="1">
    <citation type="submission" date="2016-10" db="EMBL/GenBank/DDBJ databases">
        <authorList>
            <person name="Varghese N."/>
            <person name="Submissions S."/>
        </authorList>
    </citation>
    <scope>NUCLEOTIDE SEQUENCE [LARGE SCALE GENOMIC DNA]</scope>
    <source>
        <strain evidence="3 8">WG10</strain>
        <strain evidence="4 7">WG2</strain>
        <strain evidence="5 6">WG5</strain>
    </source>
</reference>
<evidence type="ECO:0000313" key="5">
    <source>
        <dbReference type="EMBL" id="SET02996.1"/>
    </source>
</evidence>
<gene>
    <name evidence="3" type="ORF">SAMN04488597_10468</name>
    <name evidence="4" type="ORF">SAMN04488598_11915</name>
    <name evidence="5" type="ORF">SAMN04515652_11829</name>
</gene>
<dbReference type="Gene3D" id="3.40.190.150">
    <property type="entry name" value="Bordetella uptake gene, domain 1"/>
    <property type="match status" value="1"/>
</dbReference>
<dbReference type="PANTHER" id="PTHR42928">
    <property type="entry name" value="TRICARBOXYLATE-BINDING PROTEIN"/>
    <property type="match status" value="1"/>
</dbReference>